<evidence type="ECO:0000256" key="4">
    <source>
        <dbReference type="ARBA" id="ARBA00022692"/>
    </source>
</evidence>
<comment type="caution">
    <text evidence="9">The sequence shown here is derived from an EMBL/GenBank/DDBJ whole genome shotgun (WGS) entry which is preliminary data.</text>
</comment>
<gene>
    <name evidence="9" type="ORF">FC62_GL001134</name>
</gene>
<dbReference type="Proteomes" id="UP000050909">
    <property type="component" value="Unassembled WGS sequence"/>
</dbReference>
<comment type="subcellular location">
    <subcellularLocation>
        <location evidence="1">Cell membrane</location>
        <topology evidence="1">Multi-pass membrane protein</topology>
    </subcellularLocation>
</comment>
<dbReference type="GO" id="GO:0005886">
    <property type="term" value="C:plasma membrane"/>
    <property type="evidence" value="ECO:0007669"/>
    <property type="project" value="UniProtKB-SubCell"/>
</dbReference>
<dbReference type="PRINTS" id="PR01837">
    <property type="entry name" value="MGTCSAPBPROT"/>
</dbReference>
<sequence length="235" mass="25271">MLNLHIEIEQIIIRILLAALIAGAIGWDRQKKNRPAGVQVHVLVAIGAAVVAMIQQELTLQAIRMATENADVSNFVANDAARMIAAVVSGIGFLGAGTIVVTKRVVRGLSTAASLWATAALGIAVGMGYYPIAIIGGVALFSALLFLERILRVDMGTDIEIRLIGTAGTEAVVERFFTEHKIRFIPKDFQVEEVEAGKSFVVSYAIKRPQSLTYPKLAEQLLTVPEVSAVNLTSY</sequence>
<evidence type="ECO:0000256" key="2">
    <source>
        <dbReference type="ARBA" id="ARBA00009298"/>
    </source>
</evidence>
<dbReference type="RefSeq" id="WP_056947306.1">
    <property type="nucleotide sequence ID" value="NZ_AZCV01000003.1"/>
</dbReference>
<keyword evidence="10" id="KW-1185">Reference proteome</keyword>
<evidence type="ECO:0000256" key="3">
    <source>
        <dbReference type="ARBA" id="ARBA00022475"/>
    </source>
</evidence>
<feature type="transmembrane region" description="Helical" evidence="7">
    <location>
        <begin position="40"/>
        <end position="63"/>
    </location>
</feature>
<reference evidence="9 10" key="1">
    <citation type="journal article" date="2015" name="Genome Announc.">
        <title>Expanding the biotechnology potential of lactobacilli through comparative genomics of 213 strains and associated genera.</title>
        <authorList>
            <person name="Sun Z."/>
            <person name="Harris H.M."/>
            <person name="McCann A."/>
            <person name="Guo C."/>
            <person name="Argimon S."/>
            <person name="Zhang W."/>
            <person name="Yang X."/>
            <person name="Jeffery I.B."/>
            <person name="Cooney J.C."/>
            <person name="Kagawa T.F."/>
            <person name="Liu W."/>
            <person name="Song Y."/>
            <person name="Salvetti E."/>
            <person name="Wrobel A."/>
            <person name="Rasinkangas P."/>
            <person name="Parkhill J."/>
            <person name="Rea M.C."/>
            <person name="O'Sullivan O."/>
            <person name="Ritari J."/>
            <person name="Douillard F.P."/>
            <person name="Paul Ross R."/>
            <person name="Yang R."/>
            <person name="Briner A.E."/>
            <person name="Felis G.E."/>
            <person name="de Vos W.M."/>
            <person name="Barrangou R."/>
            <person name="Klaenhammer T.R."/>
            <person name="Caufield P.W."/>
            <person name="Cui Y."/>
            <person name="Zhang H."/>
            <person name="O'Toole P.W."/>
        </authorList>
    </citation>
    <scope>NUCLEOTIDE SEQUENCE [LARGE SCALE GENOMIC DNA]</scope>
    <source>
        <strain evidence="9 10">DSM 20534</strain>
    </source>
</reference>
<evidence type="ECO:0000256" key="1">
    <source>
        <dbReference type="ARBA" id="ARBA00004651"/>
    </source>
</evidence>
<organism evidence="9 10">
    <name type="scientific">Amylolactobacillus amylotrophicus DSM 20534</name>
    <dbReference type="NCBI Taxonomy" id="1423722"/>
    <lineage>
        <taxon>Bacteria</taxon>
        <taxon>Bacillati</taxon>
        <taxon>Bacillota</taxon>
        <taxon>Bacilli</taxon>
        <taxon>Lactobacillales</taxon>
        <taxon>Lactobacillaceae</taxon>
        <taxon>Amylolactobacillus</taxon>
    </lineage>
</organism>
<accession>A0A0R1GV53</accession>
<evidence type="ECO:0000259" key="8">
    <source>
        <dbReference type="Pfam" id="PF02308"/>
    </source>
</evidence>
<dbReference type="PATRIC" id="fig|1423722.3.peg.1157"/>
<evidence type="ECO:0000313" key="10">
    <source>
        <dbReference type="Proteomes" id="UP000050909"/>
    </source>
</evidence>
<keyword evidence="4 7" id="KW-0812">Transmembrane</keyword>
<evidence type="ECO:0000256" key="7">
    <source>
        <dbReference type="SAM" id="Phobius"/>
    </source>
</evidence>
<feature type="domain" description="MgtC/SapB/SrpB/YhiD N-terminal" evidence="8">
    <location>
        <begin position="15"/>
        <end position="150"/>
    </location>
</feature>
<keyword evidence="3" id="KW-1003">Cell membrane</keyword>
<comment type="similarity">
    <text evidence="2">Belongs to the MgtC/SapB family.</text>
</comment>
<name>A0A0R1GV53_9LACO</name>
<proteinExistence type="inferred from homology"/>
<dbReference type="EMBL" id="AZCV01000003">
    <property type="protein sequence ID" value="KRK37800.1"/>
    <property type="molecule type" value="Genomic_DNA"/>
</dbReference>
<protein>
    <submittedName>
        <fullName evidence="9">MgtC family protein</fullName>
    </submittedName>
</protein>
<dbReference type="AlphaFoldDB" id="A0A0R1GV53"/>
<evidence type="ECO:0000256" key="5">
    <source>
        <dbReference type="ARBA" id="ARBA00022989"/>
    </source>
</evidence>
<evidence type="ECO:0000313" key="9">
    <source>
        <dbReference type="EMBL" id="KRK37800.1"/>
    </source>
</evidence>
<dbReference type="PANTHER" id="PTHR33778:SF1">
    <property type="entry name" value="MAGNESIUM TRANSPORTER YHID-RELATED"/>
    <property type="match status" value="1"/>
</dbReference>
<feature type="transmembrane region" description="Helical" evidence="7">
    <location>
        <begin position="12"/>
        <end position="28"/>
    </location>
</feature>
<dbReference type="Pfam" id="PF02308">
    <property type="entry name" value="MgtC"/>
    <property type="match status" value="1"/>
</dbReference>
<keyword evidence="6 7" id="KW-0472">Membrane</keyword>
<evidence type="ECO:0000256" key="6">
    <source>
        <dbReference type="ARBA" id="ARBA00023136"/>
    </source>
</evidence>
<dbReference type="InterPro" id="IPR049177">
    <property type="entry name" value="MgtC_SapB_SrpB_YhiD_N"/>
</dbReference>
<feature type="transmembrane region" description="Helical" evidence="7">
    <location>
        <begin position="83"/>
        <end position="101"/>
    </location>
</feature>
<keyword evidence="5 7" id="KW-1133">Transmembrane helix</keyword>
<dbReference type="PANTHER" id="PTHR33778">
    <property type="entry name" value="PROTEIN MGTC"/>
    <property type="match status" value="1"/>
</dbReference>
<dbReference type="InterPro" id="IPR003416">
    <property type="entry name" value="MgtC/SapB/SrpB/YhiD_fam"/>
</dbReference>